<name>A0AA38SKK2_9ASTR</name>
<reference evidence="3" key="1">
    <citation type="submission" date="2023-03" db="EMBL/GenBank/DDBJ databases">
        <title>Chromosome-scale reference genome and RAD-based genetic map of yellow starthistle (Centaurea solstitialis) reveal putative structural variation and QTLs associated with invader traits.</title>
        <authorList>
            <person name="Reatini B."/>
            <person name="Cang F.A."/>
            <person name="Jiang Q."/>
            <person name="Mckibben M.T.W."/>
            <person name="Barker M.S."/>
            <person name="Rieseberg L.H."/>
            <person name="Dlugosch K.M."/>
        </authorList>
    </citation>
    <scope>NUCLEOTIDE SEQUENCE</scope>
    <source>
        <strain evidence="3">CAN-66</strain>
        <tissue evidence="3">Leaf</tissue>
    </source>
</reference>
<dbReference type="Proteomes" id="UP001172457">
    <property type="component" value="Chromosome 6"/>
</dbReference>
<feature type="domain" description="Retrotransposon gag" evidence="2">
    <location>
        <begin position="49"/>
        <end position="140"/>
    </location>
</feature>
<sequence>MEINKGLIKMIITISFDGRPSGEPYQHLEAFEDICDLFNTTEDEVKLRVFPFTLTNKAKDWFKRLTSGSITTWEDLKSSFLSRYFPISKVNKIKAEIRQFKQEKEHLAKAWERYKDLLLKLPNHGIDDNEVMDIFYAGLTNDSRLWLDSSCGGIFHYKIVTEARKLLNDLEAHYLDWSTDDTQEESKPAQLNGISSSDEPQIKCTNCGNAPPTECHTWKPILAQSEPSGGIIEQLFHHFSPEQEKTRTNEEQQIQGFVNCVAGIYKSTDQFLRKVNGAYPHVEIDEQAEVFTATRGGKVVVGPPMPKTDQIPNLQVVEPEIELSSPPMKEVREETVRLKESTTPHEPTRIEELSTMDQSMTQHEVIPPWSDSDDSDDEFSWQVNTTEEYHDEDCLDGIGTLVQDDQVEESTPEEASTDQTPPQQMGNPSTVQGVLAQDPF</sequence>
<comment type="caution">
    <text evidence="3">The sequence shown here is derived from an EMBL/GenBank/DDBJ whole genome shotgun (WGS) entry which is preliminary data.</text>
</comment>
<organism evidence="3 4">
    <name type="scientific">Centaurea solstitialis</name>
    <name type="common">yellow star-thistle</name>
    <dbReference type="NCBI Taxonomy" id="347529"/>
    <lineage>
        <taxon>Eukaryota</taxon>
        <taxon>Viridiplantae</taxon>
        <taxon>Streptophyta</taxon>
        <taxon>Embryophyta</taxon>
        <taxon>Tracheophyta</taxon>
        <taxon>Spermatophyta</taxon>
        <taxon>Magnoliopsida</taxon>
        <taxon>eudicotyledons</taxon>
        <taxon>Gunneridae</taxon>
        <taxon>Pentapetalae</taxon>
        <taxon>asterids</taxon>
        <taxon>campanulids</taxon>
        <taxon>Asterales</taxon>
        <taxon>Asteraceae</taxon>
        <taxon>Carduoideae</taxon>
        <taxon>Cardueae</taxon>
        <taxon>Centaureinae</taxon>
        <taxon>Centaurea</taxon>
    </lineage>
</organism>
<gene>
    <name evidence="3" type="ORF">OSB04_023800</name>
</gene>
<proteinExistence type="predicted"/>
<dbReference type="PANTHER" id="PTHR33223">
    <property type="entry name" value="CCHC-TYPE DOMAIN-CONTAINING PROTEIN"/>
    <property type="match status" value="1"/>
</dbReference>
<protein>
    <recommendedName>
        <fullName evidence="2">Retrotransposon gag domain-containing protein</fullName>
    </recommendedName>
</protein>
<feature type="region of interest" description="Disordered" evidence="1">
    <location>
        <begin position="388"/>
        <end position="440"/>
    </location>
</feature>
<dbReference type="InterPro" id="IPR005162">
    <property type="entry name" value="Retrotrans_gag_dom"/>
</dbReference>
<evidence type="ECO:0000256" key="1">
    <source>
        <dbReference type="SAM" id="MobiDB-lite"/>
    </source>
</evidence>
<evidence type="ECO:0000259" key="2">
    <source>
        <dbReference type="Pfam" id="PF03732"/>
    </source>
</evidence>
<feature type="compositionally biased region" description="Acidic residues" evidence="1">
    <location>
        <begin position="405"/>
        <end position="416"/>
    </location>
</feature>
<dbReference type="Pfam" id="PF03732">
    <property type="entry name" value="Retrotrans_gag"/>
    <property type="match status" value="1"/>
</dbReference>
<dbReference type="AlphaFoldDB" id="A0AA38SKK2"/>
<keyword evidence="4" id="KW-1185">Reference proteome</keyword>
<dbReference type="EMBL" id="JARYMX010000006">
    <property type="protein sequence ID" value="KAJ9544093.1"/>
    <property type="molecule type" value="Genomic_DNA"/>
</dbReference>
<feature type="compositionally biased region" description="Polar residues" evidence="1">
    <location>
        <begin position="417"/>
        <end position="432"/>
    </location>
</feature>
<evidence type="ECO:0000313" key="4">
    <source>
        <dbReference type="Proteomes" id="UP001172457"/>
    </source>
</evidence>
<accession>A0AA38SKK2</accession>
<evidence type="ECO:0000313" key="3">
    <source>
        <dbReference type="EMBL" id="KAJ9544093.1"/>
    </source>
</evidence>
<dbReference type="PANTHER" id="PTHR33223:SF11">
    <property type="entry name" value="ELEMENT PROTEIN, PUTATIVE-RELATED"/>
    <property type="match status" value="1"/>
</dbReference>